<comment type="similarity">
    <text evidence="5">Belongs to the dus family.</text>
</comment>
<protein>
    <recommendedName>
        <fullName evidence="5">tRNA-dihydrouridine synthase</fullName>
        <ecNumber evidence="5">1.3.1.-</ecNumber>
    </recommendedName>
</protein>
<gene>
    <name evidence="9" type="ORF">JFL75_07670</name>
</gene>
<dbReference type="PIRSF" id="PIRSF006621">
    <property type="entry name" value="Dus"/>
    <property type="match status" value="1"/>
</dbReference>
<evidence type="ECO:0000256" key="5">
    <source>
        <dbReference type="PIRNR" id="PIRNR006621"/>
    </source>
</evidence>
<keyword evidence="10" id="KW-1185">Reference proteome</keyword>
<dbReference type="InterPro" id="IPR001269">
    <property type="entry name" value="DUS_fam"/>
</dbReference>
<reference evidence="9" key="1">
    <citation type="submission" date="2021-01" db="EMBL/GenBank/DDBJ databases">
        <title>Description of Breznakiella homolactica.</title>
        <authorList>
            <person name="Song Y."/>
            <person name="Brune A."/>
        </authorList>
    </citation>
    <scope>NUCLEOTIDE SEQUENCE</scope>
    <source>
        <strain evidence="9">RmG30</strain>
    </source>
</reference>
<evidence type="ECO:0000313" key="10">
    <source>
        <dbReference type="Proteomes" id="UP000595917"/>
    </source>
</evidence>
<keyword evidence="7" id="KW-0547">Nucleotide-binding</keyword>
<dbReference type="PANTHER" id="PTHR45846">
    <property type="entry name" value="TRNA-DIHYDROURIDINE(47) SYNTHASE [NAD(P)(+)]-LIKE"/>
    <property type="match status" value="1"/>
</dbReference>
<keyword evidence="1 5" id="KW-0285">Flavoprotein</keyword>
<comment type="function">
    <text evidence="5">Catalyzes the synthesis of 5,6-dihydrouridine (D), a modified base found in the D-loop of most tRNAs, via the reduction of the C5-C6 double bond in target uridines.</text>
</comment>
<proteinExistence type="inferred from homology"/>
<feature type="binding site" evidence="7">
    <location>
        <position position="64"/>
    </location>
    <ligand>
        <name>FMN</name>
        <dbReference type="ChEBI" id="CHEBI:58210"/>
    </ligand>
</feature>
<dbReference type="GO" id="GO:0017150">
    <property type="term" value="F:tRNA dihydrouridine synthase activity"/>
    <property type="evidence" value="ECO:0007669"/>
    <property type="project" value="InterPro"/>
</dbReference>
<dbReference type="CDD" id="cd02801">
    <property type="entry name" value="DUS_like_FMN"/>
    <property type="match status" value="1"/>
</dbReference>
<dbReference type="GO" id="GO:0003723">
    <property type="term" value="F:RNA binding"/>
    <property type="evidence" value="ECO:0007669"/>
    <property type="project" value="TreeGrafter"/>
</dbReference>
<sequence>MGMPFLLAPMAELSHRPLRELIHSFGGCDEYYTEMISAPALLSGGEFESYYIDGLPDPGKTVYQLVGANPEQLAAAAAALSGKECAGIDINMGCAAPAITRTGAGAAWMNSADAAARMIEGVRKATDRRLSVKLRIGPSDDYEYLLGFCRALESAGVERITLHPRTVKEKFRRRARWEYVARLGNDLSVPVAGNGDIADAADLAEKAGGPWAAVMAGRGAVRFPWIFARARMLEGGESRKQNFLGDSIDLAETAARFLDLLVRYQPREFHLSRARRFFAYFCDNLTWAHYVKTLIGREPDISGIAAVLAGYFRDHPEERYISLNSGPS</sequence>
<dbReference type="AlphaFoldDB" id="A0A7T7XQS6"/>
<dbReference type="PANTHER" id="PTHR45846:SF1">
    <property type="entry name" value="TRNA-DIHYDROURIDINE(47) SYNTHASE [NAD(P)(+)]-LIKE"/>
    <property type="match status" value="1"/>
</dbReference>
<dbReference type="Pfam" id="PF01207">
    <property type="entry name" value="Dus"/>
    <property type="match status" value="1"/>
</dbReference>
<dbReference type="InterPro" id="IPR035587">
    <property type="entry name" value="DUS-like_FMN-bd"/>
</dbReference>
<evidence type="ECO:0000256" key="1">
    <source>
        <dbReference type="ARBA" id="ARBA00022630"/>
    </source>
</evidence>
<accession>A0A7T7XQS6</accession>
<feature type="domain" description="DUS-like FMN-binding" evidence="8">
    <location>
        <begin position="6"/>
        <end position="282"/>
    </location>
</feature>
<keyword evidence="2 5" id="KW-0288">FMN</keyword>
<dbReference type="InterPro" id="IPR013785">
    <property type="entry name" value="Aldolase_TIM"/>
</dbReference>
<evidence type="ECO:0000259" key="8">
    <source>
        <dbReference type="Pfam" id="PF01207"/>
    </source>
</evidence>
<dbReference type="EC" id="1.3.1.-" evidence="5"/>
<dbReference type="EMBL" id="CP067089">
    <property type="protein sequence ID" value="QQO10785.1"/>
    <property type="molecule type" value="Genomic_DNA"/>
</dbReference>
<dbReference type="Proteomes" id="UP000595917">
    <property type="component" value="Chromosome"/>
</dbReference>
<evidence type="ECO:0000256" key="3">
    <source>
        <dbReference type="ARBA" id="ARBA00022694"/>
    </source>
</evidence>
<feature type="active site" description="Proton donor" evidence="6">
    <location>
        <position position="94"/>
    </location>
</feature>
<evidence type="ECO:0000256" key="6">
    <source>
        <dbReference type="PIRSR" id="PIRSR006621-1"/>
    </source>
</evidence>
<dbReference type="Gene3D" id="3.20.20.70">
    <property type="entry name" value="Aldolase class I"/>
    <property type="match status" value="1"/>
</dbReference>
<dbReference type="KEGG" id="bhc:JFL75_07670"/>
<evidence type="ECO:0000256" key="2">
    <source>
        <dbReference type="ARBA" id="ARBA00022643"/>
    </source>
</evidence>
<evidence type="ECO:0000256" key="7">
    <source>
        <dbReference type="PIRSR" id="PIRSR006621-2"/>
    </source>
</evidence>
<feature type="binding site" evidence="7">
    <location>
        <position position="163"/>
    </location>
    <ligand>
        <name>FMN</name>
        <dbReference type="ChEBI" id="CHEBI:58210"/>
    </ligand>
</feature>
<keyword evidence="4 5" id="KW-0560">Oxidoreductase</keyword>
<comment type="cofactor">
    <cofactor evidence="5 7">
        <name>FMN</name>
        <dbReference type="ChEBI" id="CHEBI:58210"/>
    </cofactor>
</comment>
<feature type="binding site" evidence="7">
    <location>
        <position position="133"/>
    </location>
    <ligand>
        <name>FMN</name>
        <dbReference type="ChEBI" id="CHEBI:58210"/>
    </ligand>
</feature>
<organism evidence="9 10">
    <name type="scientific">Breznakiella homolactica</name>
    <dbReference type="NCBI Taxonomy" id="2798577"/>
    <lineage>
        <taxon>Bacteria</taxon>
        <taxon>Pseudomonadati</taxon>
        <taxon>Spirochaetota</taxon>
        <taxon>Spirochaetia</taxon>
        <taxon>Spirochaetales</taxon>
        <taxon>Breznakiellaceae</taxon>
        <taxon>Breznakiella</taxon>
    </lineage>
</organism>
<feature type="binding site" evidence="7">
    <location>
        <begin position="217"/>
        <end position="218"/>
    </location>
    <ligand>
        <name>FMN</name>
        <dbReference type="ChEBI" id="CHEBI:58210"/>
    </ligand>
</feature>
<feature type="binding site" evidence="7">
    <location>
        <begin position="9"/>
        <end position="11"/>
    </location>
    <ligand>
        <name>FMN</name>
        <dbReference type="ChEBI" id="CHEBI:58210"/>
    </ligand>
</feature>
<dbReference type="GO" id="GO:0050660">
    <property type="term" value="F:flavin adenine dinucleotide binding"/>
    <property type="evidence" value="ECO:0007669"/>
    <property type="project" value="InterPro"/>
</dbReference>
<evidence type="ECO:0000313" key="9">
    <source>
        <dbReference type="EMBL" id="QQO10785.1"/>
    </source>
</evidence>
<name>A0A7T7XQS6_9SPIR</name>
<dbReference type="SUPFAM" id="SSF51395">
    <property type="entry name" value="FMN-linked oxidoreductases"/>
    <property type="match status" value="1"/>
</dbReference>
<evidence type="ECO:0000256" key="4">
    <source>
        <dbReference type="ARBA" id="ARBA00023002"/>
    </source>
</evidence>
<keyword evidence="3 5" id="KW-0819">tRNA processing</keyword>